<dbReference type="PANTHER" id="PTHR19848:SF8">
    <property type="entry name" value="F-BOX AND WD REPEAT DOMAIN CONTAINING 7"/>
    <property type="match status" value="1"/>
</dbReference>
<dbReference type="InterPro" id="IPR015943">
    <property type="entry name" value="WD40/YVTN_repeat-like_dom_sf"/>
</dbReference>
<name>A0AAD4DIY1_9FUNG</name>
<dbReference type="PANTHER" id="PTHR19848">
    <property type="entry name" value="WD40 REPEAT PROTEIN"/>
    <property type="match status" value="1"/>
</dbReference>
<keyword evidence="6" id="KW-1185">Reference proteome</keyword>
<evidence type="ECO:0000256" key="2">
    <source>
        <dbReference type="ARBA" id="ARBA00022737"/>
    </source>
</evidence>
<dbReference type="PROSITE" id="PS50082">
    <property type="entry name" value="WD_REPEATS_2"/>
    <property type="match status" value="2"/>
</dbReference>
<dbReference type="SUPFAM" id="SSF50978">
    <property type="entry name" value="WD40 repeat-like"/>
    <property type="match status" value="1"/>
</dbReference>
<protein>
    <recommendedName>
        <fullName evidence="7">WD40 repeat-like protein</fullName>
    </recommendedName>
</protein>
<comment type="caution">
    <text evidence="5">The sequence shown here is derived from an EMBL/GenBank/DDBJ whole genome shotgun (WGS) entry which is preliminary data.</text>
</comment>
<evidence type="ECO:0000256" key="3">
    <source>
        <dbReference type="PROSITE-ProRule" id="PRU00221"/>
    </source>
</evidence>
<dbReference type="InterPro" id="IPR001680">
    <property type="entry name" value="WD40_rpt"/>
</dbReference>
<feature type="repeat" description="WD" evidence="3">
    <location>
        <begin position="643"/>
        <end position="688"/>
    </location>
</feature>
<dbReference type="EMBL" id="JAAAIL010000143">
    <property type="protein sequence ID" value="KAG0279170.1"/>
    <property type="molecule type" value="Genomic_DNA"/>
</dbReference>
<dbReference type="SMART" id="SM00320">
    <property type="entry name" value="WD40"/>
    <property type="match status" value="6"/>
</dbReference>
<evidence type="ECO:0000313" key="6">
    <source>
        <dbReference type="Proteomes" id="UP001194580"/>
    </source>
</evidence>
<dbReference type="InterPro" id="IPR019775">
    <property type="entry name" value="WD40_repeat_CS"/>
</dbReference>
<evidence type="ECO:0000256" key="1">
    <source>
        <dbReference type="ARBA" id="ARBA00022574"/>
    </source>
</evidence>
<dbReference type="Proteomes" id="UP001194580">
    <property type="component" value="Unassembled WGS sequence"/>
</dbReference>
<organism evidence="5 6">
    <name type="scientific">Linnemannia exigua</name>
    <dbReference type="NCBI Taxonomy" id="604196"/>
    <lineage>
        <taxon>Eukaryota</taxon>
        <taxon>Fungi</taxon>
        <taxon>Fungi incertae sedis</taxon>
        <taxon>Mucoromycota</taxon>
        <taxon>Mortierellomycotina</taxon>
        <taxon>Mortierellomycetes</taxon>
        <taxon>Mortierellales</taxon>
        <taxon>Mortierellaceae</taxon>
        <taxon>Linnemannia</taxon>
    </lineage>
</organism>
<keyword evidence="2" id="KW-0677">Repeat</keyword>
<sequence>MAQVNFSRDPRIKRPIVHVVSDDDEDRTPASRMPVVSKDVIELDSESEDDEQGSTFKSVHHTKPIEGIILVEDNKPDKDVSFGGDIKLDKVVELGQYGEHYGHSQHREPDEYDENMSLCETDEDSMMDEDSERFEHDYDYEADHLLGGPMEMLQVTTRVAPKSIDYADLMNKSYHKSRSRNLSYQYHLENKNIQAEYQPSTAKRPRIEIPDDITSLELDRILRQVSTFTSRGEPDFPSDVFQYTGYRRSESFCQESFEKAIGLYHRTPQRPIPNWISMQKTISVRSLLGLRELGRARTPLIKDQILLYMTKSYRPVTSFNFSSGSVVDVALKPSTMKLAIANIATQDTYNRKGNLFLCDLNKGFSKKLEGHTRFDQRLNQEMEVTVNDIKLSNSQNFFISGSDDHKTMIWNAETGALMNTIGEHTSRVTRVAIVEHARDGQDVFATGSADGTIKIYALDNEGLISVGNGVLNRNGFTGKRCISSISFGYNHFWDCLAVGFEGADGQDGVGARQGLIAIYDANTIQKVMDGDLGYRHGAQRSTEKSVSCLSFSPSGSQLVCGTSGRSSAEDDEKGDKMIRVIDLQTSKMVESAVSGHEDVNLVDFSPCMRYLISGSNTNETAVFDRRNLKRALHRLCHSPRDDDQGHAGITSALWWPSSCGTSQSMLMTGGGDETVRLWDLRRASEDTEIWSMDTNIGPIARMIAPSSMEHLIVGSDTGAVNIYSIDDGMVAKYKNNGMTLLNDDET</sequence>
<gene>
    <name evidence="5" type="ORF">BGZ95_002084</name>
</gene>
<feature type="compositionally biased region" description="Acidic residues" evidence="4">
    <location>
        <begin position="42"/>
        <end position="52"/>
    </location>
</feature>
<evidence type="ECO:0008006" key="7">
    <source>
        <dbReference type="Google" id="ProtNLM"/>
    </source>
</evidence>
<evidence type="ECO:0000256" key="4">
    <source>
        <dbReference type="SAM" id="MobiDB-lite"/>
    </source>
</evidence>
<evidence type="ECO:0000313" key="5">
    <source>
        <dbReference type="EMBL" id="KAG0279170.1"/>
    </source>
</evidence>
<dbReference type="InterPro" id="IPR036322">
    <property type="entry name" value="WD40_repeat_dom_sf"/>
</dbReference>
<keyword evidence="1 3" id="KW-0853">WD repeat</keyword>
<feature type="repeat" description="WD" evidence="3">
    <location>
        <begin position="379"/>
        <end position="420"/>
    </location>
</feature>
<dbReference type="Pfam" id="PF00400">
    <property type="entry name" value="WD40"/>
    <property type="match status" value="4"/>
</dbReference>
<dbReference type="PROSITE" id="PS00678">
    <property type="entry name" value="WD_REPEATS_1"/>
    <property type="match status" value="1"/>
</dbReference>
<feature type="region of interest" description="Disordered" evidence="4">
    <location>
        <begin position="20"/>
        <end position="58"/>
    </location>
</feature>
<reference evidence="5" key="1">
    <citation type="journal article" date="2020" name="Fungal Divers.">
        <title>Resolving the Mortierellaceae phylogeny through synthesis of multi-gene phylogenetics and phylogenomics.</title>
        <authorList>
            <person name="Vandepol N."/>
            <person name="Liber J."/>
            <person name="Desiro A."/>
            <person name="Na H."/>
            <person name="Kennedy M."/>
            <person name="Barry K."/>
            <person name="Grigoriev I.V."/>
            <person name="Miller A.N."/>
            <person name="O'Donnell K."/>
            <person name="Stajich J.E."/>
            <person name="Bonito G."/>
        </authorList>
    </citation>
    <scope>NUCLEOTIDE SEQUENCE</scope>
    <source>
        <strain evidence="5">NRRL 28262</strain>
    </source>
</reference>
<dbReference type="AlphaFoldDB" id="A0AAD4DIY1"/>
<dbReference type="Gene3D" id="2.130.10.10">
    <property type="entry name" value="YVTN repeat-like/Quinoprotein amine dehydrogenase"/>
    <property type="match status" value="1"/>
</dbReference>
<proteinExistence type="predicted"/>
<accession>A0AAD4DIY1</accession>